<organism evidence="1 2">
    <name type="scientific">Dendrothele bispora (strain CBS 962.96)</name>
    <dbReference type="NCBI Taxonomy" id="1314807"/>
    <lineage>
        <taxon>Eukaryota</taxon>
        <taxon>Fungi</taxon>
        <taxon>Dikarya</taxon>
        <taxon>Basidiomycota</taxon>
        <taxon>Agaricomycotina</taxon>
        <taxon>Agaricomycetes</taxon>
        <taxon>Agaricomycetidae</taxon>
        <taxon>Agaricales</taxon>
        <taxon>Agaricales incertae sedis</taxon>
        <taxon>Dendrothele</taxon>
    </lineage>
</organism>
<dbReference type="AlphaFoldDB" id="A0A4S8MRZ1"/>
<protein>
    <submittedName>
        <fullName evidence="1">Uncharacterized protein</fullName>
    </submittedName>
</protein>
<dbReference type="Proteomes" id="UP000297245">
    <property type="component" value="Unassembled WGS sequence"/>
</dbReference>
<keyword evidence="2" id="KW-1185">Reference proteome</keyword>
<name>A0A4S8MRZ1_DENBC</name>
<proteinExistence type="predicted"/>
<dbReference type="EMBL" id="ML179047">
    <property type="protein sequence ID" value="THV05785.1"/>
    <property type="molecule type" value="Genomic_DNA"/>
</dbReference>
<evidence type="ECO:0000313" key="2">
    <source>
        <dbReference type="Proteomes" id="UP000297245"/>
    </source>
</evidence>
<evidence type="ECO:0000313" key="1">
    <source>
        <dbReference type="EMBL" id="THV05785.1"/>
    </source>
</evidence>
<gene>
    <name evidence="1" type="ORF">K435DRAFT_790041</name>
</gene>
<reference evidence="1 2" key="1">
    <citation type="journal article" date="2019" name="Nat. Ecol. Evol.">
        <title>Megaphylogeny resolves global patterns of mushroom evolution.</title>
        <authorList>
            <person name="Varga T."/>
            <person name="Krizsan K."/>
            <person name="Foldi C."/>
            <person name="Dima B."/>
            <person name="Sanchez-Garcia M."/>
            <person name="Sanchez-Ramirez S."/>
            <person name="Szollosi G.J."/>
            <person name="Szarkandi J.G."/>
            <person name="Papp V."/>
            <person name="Albert L."/>
            <person name="Andreopoulos W."/>
            <person name="Angelini C."/>
            <person name="Antonin V."/>
            <person name="Barry K.W."/>
            <person name="Bougher N.L."/>
            <person name="Buchanan P."/>
            <person name="Buyck B."/>
            <person name="Bense V."/>
            <person name="Catcheside P."/>
            <person name="Chovatia M."/>
            <person name="Cooper J."/>
            <person name="Damon W."/>
            <person name="Desjardin D."/>
            <person name="Finy P."/>
            <person name="Geml J."/>
            <person name="Haridas S."/>
            <person name="Hughes K."/>
            <person name="Justo A."/>
            <person name="Karasinski D."/>
            <person name="Kautmanova I."/>
            <person name="Kiss B."/>
            <person name="Kocsube S."/>
            <person name="Kotiranta H."/>
            <person name="LaButti K.M."/>
            <person name="Lechner B.E."/>
            <person name="Liimatainen K."/>
            <person name="Lipzen A."/>
            <person name="Lukacs Z."/>
            <person name="Mihaltcheva S."/>
            <person name="Morgado L.N."/>
            <person name="Niskanen T."/>
            <person name="Noordeloos M.E."/>
            <person name="Ohm R.A."/>
            <person name="Ortiz-Santana B."/>
            <person name="Ovrebo C."/>
            <person name="Racz N."/>
            <person name="Riley R."/>
            <person name="Savchenko A."/>
            <person name="Shiryaev A."/>
            <person name="Soop K."/>
            <person name="Spirin V."/>
            <person name="Szebenyi C."/>
            <person name="Tomsovsky M."/>
            <person name="Tulloss R.E."/>
            <person name="Uehling J."/>
            <person name="Grigoriev I.V."/>
            <person name="Vagvolgyi C."/>
            <person name="Papp T."/>
            <person name="Martin F.M."/>
            <person name="Miettinen O."/>
            <person name="Hibbett D.S."/>
            <person name="Nagy L.G."/>
        </authorList>
    </citation>
    <scope>NUCLEOTIDE SEQUENCE [LARGE SCALE GENOMIC DNA]</scope>
    <source>
        <strain evidence="1 2">CBS 962.96</strain>
    </source>
</reference>
<accession>A0A4S8MRZ1</accession>
<sequence length="232" mass="26704">MRALKMADRTLVVTQLGECDSRRNESLCSRSELFTAQKSLQHPVQFSLFARKIILMRICFCTYYLELPILNAVGHFQRAHDVLIQVSQNYDHDKAGSPTEHFDTNVRTFTVCPVGGNEWFTSLWSHRGKLPIIFTLRMNLYMDHNRHKDTTHIQEYEKLVPTSSVCWSLNSLLRVDGVSLTIVHARTHITEENLSVPRESNSITDSTQIINIHDNKRAAYDVREAIVSYNVV</sequence>